<keyword evidence="2" id="KW-1185">Reference proteome</keyword>
<proteinExistence type="predicted"/>
<evidence type="ECO:0000313" key="2">
    <source>
        <dbReference type="Proteomes" id="UP000183987"/>
    </source>
</evidence>
<protein>
    <submittedName>
        <fullName evidence="1">Uncharacterized protein</fullName>
    </submittedName>
</protein>
<dbReference type="AlphaFoldDB" id="A0A1M4UE37"/>
<gene>
    <name evidence="1" type="ORF">SAMN05444339_101686</name>
</gene>
<organism evidence="1 2">
    <name type="scientific">Loktanella atrilutea</name>
    <dbReference type="NCBI Taxonomy" id="366533"/>
    <lineage>
        <taxon>Bacteria</taxon>
        <taxon>Pseudomonadati</taxon>
        <taxon>Pseudomonadota</taxon>
        <taxon>Alphaproteobacteria</taxon>
        <taxon>Rhodobacterales</taxon>
        <taxon>Roseobacteraceae</taxon>
        <taxon>Loktanella</taxon>
    </lineage>
</organism>
<sequence>MSPRLTRPRLRDTCAPYSRGRAPLQACQRNTRSITQKTATSAISTDAGMAIIVV</sequence>
<dbReference type="EMBL" id="FQUE01000001">
    <property type="protein sequence ID" value="SHE54843.1"/>
    <property type="molecule type" value="Genomic_DNA"/>
</dbReference>
<evidence type="ECO:0000313" key="1">
    <source>
        <dbReference type="EMBL" id="SHE54843.1"/>
    </source>
</evidence>
<accession>A0A1M4UE37</accession>
<reference evidence="2" key="1">
    <citation type="submission" date="2016-11" db="EMBL/GenBank/DDBJ databases">
        <authorList>
            <person name="Varghese N."/>
            <person name="Submissions S."/>
        </authorList>
    </citation>
    <scope>NUCLEOTIDE SEQUENCE [LARGE SCALE GENOMIC DNA]</scope>
    <source>
        <strain evidence="2">DSM 29326</strain>
    </source>
</reference>
<name>A0A1M4UE37_LOKAT</name>
<dbReference type="Proteomes" id="UP000183987">
    <property type="component" value="Unassembled WGS sequence"/>
</dbReference>
<dbReference type="STRING" id="366533.SAMN05444339_101686"/>